<dbReference type="InterPro" id="IPR051198">
    <property type="entry name" value="BchE-like"/>
</dbReference>
<dbReference type="InterPro" id="IPR036724">
    <property type="entry name" value="Cobalamin-bd_sf"/>
</dbReference>
<dbReference type="PANTHER" id="PTHR43409">
    <property type="entry name" value="ANAEROBIC MAGNESIUM-PROTOPORPHYRIN IX MONOMETHYL ESTER CYCLASE-RELATED"/>
    <property type="match status" value="1"/>
</dbReference>
<dbReference type="SFLD" id="SFLDG01123">
    <property type="entry name" value="methyltransferase_(Class_B)"/>
    <property type="match status" value="1"/>
</dbReference>
<dbReference type="EMBL" id="AP023367">
    <property type="protein sequence ID" value="BCJ94154.1"/>
    <property type="molecule type" value="Genomic_DNA"/>
</dbReference>
<evidence type="ECO:0000256" key="3">
    <source>
        <dbReference type="ARBA" id="ARBA00022679"/>
    </source>
</evidence>
<dbReference type="PROSITE" id="PS51332">
    <property type="entry name" value="B12_BINDING"/>
    <property type="match status" value="1"/>
</dbReference>
<dbReference type="InterPro" id="IPR058240">
    <property type="entry name" value="rSAM_sf"/>
</dbReference>
<dbReference type="GO" id="GO:0051539">
    <property type="term" value="F:4 iron, 4 sulfur cluster binding"/>
    <property type="evidence" value="ECO:0007669"/>
    <property type="project" value="UniProtKB-KW"/>
</dbReference>
<accession>A0A6S6QU41</accession>
<dbReference type="CDD" id="cd02068">
    <property type="entry name" value="radical_SAM_B12_BD"/>
    <property type="match status" value="1"/>
</dbReference>
<keyword evidence="4" id="KW-0949">S-adenosyl-L-methionine</keyword>
<evidence type="ECO:0000256" key="5">
    <source>
        <dbReference type="ARBA" id="ARBA00022723"/>
    </source>
</evidence>
<evidence type="ECO:0000256" key="4">
    <source>
        <dbReference type="ARBA" id="ARBA00022691"/>
    </source>
</evidence>
<dbReference type="PROSITE" id="PS51918">
    <property type="entry name" value="RADICAL_SAM"/>
    <property type="match status" value="1"/>
</dbReference>
<evidence type="ECO:0000256" key="2">
    <source>
        <dbReference type="ARBA" id="ARBA00022603"/>
    </source>
</evidence>
<dbReference type="Proteomes" id="UP000515561">
    <property type="component" value="Chromosome"/>
</dbReference>
<keyword evidence="2" id="KW-0489">Methyltransferase</keyword>
<dbReference type="InterPro" id="IPR034466">
    <property type="entry name" value="Methyltransferase_Class_B"/>
</dbReference>
<proteinExistence type="predicted"/>
<keyword evidence="9" id="KW-1185">Reference proteome</keyword>
<dbReference type="KEGG" id="acel:acsn021_17230"/>
<dbReference type="GO" id="GO:0003824">
    <property type="term" value="F:catalytic activity"/>
    <property type="evidence" value="ECO:0007669"/>
    <property type="project" value="InterPro"/>
</dbReference>
<evidence type="ECO:0000256" key="6">
    <source>
        <dbReference type="ARBA" id="ARBA00023004"/>
    </source>
</evidence>
<dbReference type="SFLD" id="SFLDS00029">
    <property type="entry name" value="Radical_SAM"/>
    <property type="match status" value="1"/>
</dbReference>
<keyword evidence="5" id="KW-0479">Metal-binding</keyword>
<sequence>MNIKKKTKILLLSVLTEKNAIITEEIGICSIAAFLEKDGFEVALVNSTRSYLDFNKIYNDKPDLIGVTMYSTTENAVFETCKTIKEKLPDVKFSIGGYWPTLYGKKLLEKYSLYDYAICGEGELAFRDLANAIEFDGDVSAIGNLLYRENDQIIENQRQELIEDLDSLPFPRRDLLLNNKLKYAYISTSRGCMASCSFCWHQNFWGTKVHNKWRGRSPQNIVTEIKEIVNKYGVNRFWFIDDSFEDYRASNPNRMWDIAQLIVDEKLDITYETYFRAEVYKRFDTEKMKLIKDSGLVGIVFGTESGNEDDLRLYNKPASVIDNLRSIEYFRENDIAVDIGFINFNPYSTFDNLRKNIDFLEKTKFASVLYYIVERCGITEFSSLYYKLKKDGLLIEEENLGCYSYHYLNEDIGKLSKYLYYKYHENENSKEYFYAKKIGSIIREEFKIINYLKRSFGENSEVIKQIIIENENKAWTYLERINRSNAQCFRELLNMTEKGFDYTSAENITEEYLNIEYIKEISALLEKNRLGLYMRLKNEGVPPELYFNLK</sequence>
<dbReference type="InterPro" id="IPR023404">
    <property type="entry name" value="rSAM_horseshoe"/>
</dbReference>
<dbReference type="SUPFAM" id="SSF52242">
    <property type="entry name" value="Cobalamin (vitamin B12)-binding domain"/>
    <property type="match status" value="1"/>
</dbReference>
<dbReference type="Gene3D" id="3.80.30.20">
    <property type="entry name" value="tm_1862 like domain"/>
    <property type="match status" value="1"/>
</dbReference>
<protein>
    <submittedName>
        <fullName evidence="8">Uncharacterized protein</fullName>
    </submittedName>
</protein>
<dbReference type="SUPFAM" id="SSF102114">
    <property type="entry name" value="Radical SAM enzymes"/>
    <property type="match status" value="1"/>
</dbReference>
<comment type="cofactor">
    <cofactor evidence="1">
        <name>[4Fe-4S] cluster</name>
        <dbReference type="ChEBI" id="CHEBI:49883"/>
    </cofactor>
</comment>
<evidence type="ECO:0000256" key="1">
    <source>
        <dbReference type="ARBA" id="ARBA00001966"/>
    </source>
</evidence>
<evidence type="ECO:0000256" key="7">
    <source>
        <dbReference type="ARBA" id="ARBA00023014"/>
    </source>
</evidence>
<keyword evidence="7" id="KW-0411">Iron-sulfur</keyword>
<dbReference type="InterPro" id="IPR007197">
    <property type="entry name" value="rSAM"/>
</dbReference>
<dbReference type="Gene3D" id="3.40.50.280">
    <property type="entry name" value="Cobalamin-binding domain"/>
    <property type="match status" value="1"/>
</dbReference>
<reference evidence="8 9" key="1">
    <citation type="journal article" date="2016" name="Int. J. Syst. Evol. Microbiol.">
        <title>Descriptions of Anaerotaenia torta gen. nov., sp. nov. and Anaerocolumna cellulosilytica gen. nov., sp. nov. isolated from a methanogenic reactor of cattle waste.</title>
        <authorList>
            <person name="Uek A."/>
            <person name="Ohtaki Y."/>
            <person name="Kaku N."/>
            <person name="Ueki K."/>
        </authorList>
    </citation>
    <scope>NUCLEOTIDE SEQUENCE [LARGE SCALE GENOMIC DNA]</scope>
    <source>
        <strain evidence="8 9">SN021</strain>
    </source>
</reference>
<dbReference type="Pfam" id="PF02310">
    <property type="entry name" value="B12-binding"/>
    <property type="match status" value="1"/>
</dbReference>
<dbReference type="SFLD" id="SFLDG01082">
    <property type="entry name" value="B12-binding_domain_containing"/>
    <property type="match status" value="1"/>
</dbReference>
<dbReference type="Pfam" id="PF04055">
    <property type="entry name" value="Radical_SAM"/>
    <property type="match status" value="1"/>
</dbReference>
<dbReference type="SMART" id="SM00729">
    <property type="entry name" value="Elp3"/>
    <property type="match status" value="1"/>
</dbReference>
<name>A0A6S6QU41_9FIRM</name>
<dbReference type="InterPro" id="IPR006158">
    <property type="entry name" value="Cobalamin-bd"/>
</dbReference>
<keyword evidence="3" id="KW-0808">Transferase</keyword>
<gene>
    <name evidence="8" type="ORF">acsn021_17230</name>
</gene>
<dbReference type="PANTHER" id="PTHR43409:SF7">
    <property type="entry name" value="BLL1977 PROTEIN"/>
    <property type="match status" value="1"/>
</dbReference>
<dbReference type="GO" id="GO:0031419">
    <property type="term" value="F:cobalamin binding"/>
    <property type="evidence" value="ECO:0007669"/>
    <property type="project" value="InterPro"/>
</dbReference>
<dbReference type="RefSeq" id="WP_207725106.1">
    <property type="nucleotide sequence ID" value="NZ_AP023367.1"/>
</dbReference>
<organism evidence="8 9">
    <name type="scientific">Anaerocolumna cellulosilytica</name>
    <dbReference type="NCBI Taxonomy" id="433286"/>
    <lineage>
        <taxon>Bacteria</taxon>
        <taxon>Bacillati</taxon>
        <taxon>Bacillota</taxon>
        <taxon>Clostridia</taxon>
        <taxon>Lachnospirales</taxon>
        <taxon>Lachnospiraceae</taxon>
        <taxon>Anaerocolumna</taxon>
    </lineage>
</organism>
<keyword evidence="6" id="KW-0408">Iron</keyword>
<evidence type="ECO:0000313" key="9">
    <source>
        <dbReference type="Proteomes" id="UP000515561"/>
    </source>
</evidence>
<dbReference type="GO" id="GO:0046872">
    <property type="term" value="F:metal ion binding"/>
    <property type="evidence" value="ECO:0007669"/>
    <property type="project" value="UniProtKB-KW"/>
</dbReference>
<dbReference type="CDD" id="cd01335">
    <property type="entry name" value="Radical_SAM"/>
    <property type="match status" value="1"/>
</dbReference>
<dbReference type="InterPro" id="IPR006638">
    <property type="entry name" value="Elp3/MiaA/NifB-like_rSAM"/>
</dbReference>
<evidence type="ECO:0000313" key="8">
    <source>
        <dbReference type="EMBL" id="BCJ94154.1"/>
    </source>
</evidence>
<dbReference type="AlphaFoldDB" id="A0A6S6QU41"/>